<protein>
    <submittedName>
        <fullName evidence="2">Uncharacterized protein</fullName>
    </submittedName>
</protein>
<evidence type="ECO:0000313" key="2">
    <source>
        <dbReference type="EMBL" id="OXA53990.1"/>
    </source>
</evidence>
<feature type="region of interest" description="Disordered" evidence="1">
    <location>
        <begin position="43"/>
        <end position="71"/>
    </location>
</feature>
<evidence type="ECO:0000313" key="3">
    <source>
        <dbReference type="Proteomes" id="UP000198287"/>
    </source>
</evidence>
<evidence type="ECO:0000256" key="1">
    <source>
        <dbReference type="SAM" id="MobiDB-lite"/>
    </source>
</evidence>
<gene>
    <name evidence="2" type="ORF">Fcan01_10970</name>
</gene>
<dbReference type="EMBL" id="LNIX01000005">
    <property type="protein sequence ID" value="OXA53990.1"/>
    <property type="molecule type" value="Genomic_DNA"/>
</dbReference>
<accession>A0A226E9E6</accession>
<organism evidence="2 3">
    <name type="scientific">Folsomia candida</name>
    <name type="common">Springtail</name>
    <dbReference type="NCBI Taxonomy" id="158441"/>
    <lineage>
        <taxon>Eukaryota</taxon>
        <taxon>Metazoa</taxon>
        <taxon>Ecdysozoa</taxon>
        <taxon>Arthropoda</taxon>
        <taxon>Hexapoda</taxon>
        <taxon>Collembola</taxon>
        <taxon>Entomobryomorpha</taxon>
        <taxon>Isotomoidea</taxon>
        <taxon>Isotomidae</taxon>
        <taxon>Proisotominae</taxon>
        <taxon>Folsomia</taxon>
    </lineage>
</organism>
<reference evidence="2 3" key="1">
    <citation type="submission" date="2015-12" db="EMBL/GenBank/DDBJ databases">
        <title>The genome of Folsomia candida.</title>
        <authorList>
            <person name="Faddeeva A."/>
            <person name="Derks M.F."/>
            <person name="Anvar Y."/>
            <person name="Smit S."/>
            <person name="Van Straalen N."/>
            <person name="Roelofs D."/>
        </authorList>
    </citation>
    <scope>NUCLEOTIDE SEQUENCE [LARGE SCALE GENOMIC DNA]</scope>
    <source>
        <strain evidence="2 3">VU population</strain>
        <tissue evidence="2">Whole body</tissue>
    </source>
</reference>
<feature type="compositionally biased region" description="Low complexity" evidence="1">
    <location>
        <begin position="48"/>
        <end position="65"/>
    </location>
</feature>
<dbReference type="AlphaFoldDB" id="A0A226E9E6"/>
<dbReference type="Proteomes" id="UP000198287">
    <property type="component" value="Unassembled WGS sequence"/>
</dbReference>
<keyword evidence="3" id="KW-1185">Reference proteome</keyword>
<sequence>MYPTLSPPSSPPRCKIRRVTPPVKLLPYNVDLQINGTFLLGTTPPQSPFTNSATSSPSTSSSSPITTPPPRKILTRRIPSHIISSKGHVALTKELISQIVSLHLCESMNTNTEIPIKSAPVEEADTQEARLKALPTLANKKNGAKTHDEAVVEGKAKLVEGSGDGAPSRK</sequence>
<comment type="caution">
    <text evidence="2">The sequence shown here is derived from an EMBL/GenBank/DDBJ whole genome shotgun (WGS) entry which is preliminary data.</text>
</comment>
<proteinExistence type="predicted"/>
<name>A0A226E9E6_FOLCA</name>